<accession>A0A6J4RPY7</accession>
<organism evidence="7">
    <name type="scientific">uncultured Rubrobacteraceae bacterium</name>
    <dbReference type="NCBI Taxonomy" id="349277"/>
    <lineage>
        <taxon>Bacteria</taxon>
        <taxon>Bacillati</taxon>
        <taxon>Actinomycetota</taxon>
        <taxon>Rubrobacteria</taxon>
        <taxon>Rubrobacterales</taxon>
        <taxon>Rubrobacteraceae</taxon>
        <taxon>environmental samples</taxon>
    </lineage>
</organism>
<comment type="cofactor">
    <cofactor evidence="4">
        <name>a divalent metal cation</name>
        <dbReference type="ChEBI" id="CHEBI:60240"/>
    </cofactor>
</comment>
<dbReference type="NCBIfam" id="TIGR01927">
    <property type="entry name" value="menC_gam_Gplu"/>
    <property type="match status" value="1"/>
</dbReference>
<keyword evidence="3 4" id="KW-0456">Lyase</keyword>
<proteinExistence type="inferred from homology"/>
<dbReference type="Gene3D" id="3.20.20.120">
    <property type="entry name" value="Enolase-like C-terminal domain"/>
    <property type="match status" value="1"/>
</dbReference>
<comment type="catalytic activity">
    <reaction evidence="4">
        <text>(1R,6R)-6-hydroxy-2-succinyl-cyclohexa-2,4-diene-1-carboxylate = 2-succinylbenzoate + H2O</text>
        <dbReference type="Rhea" id="RHEA:10196"/>
        <dbReference type="ChEBI" id="CHEBI:15377"/>
        <dbReference type="ChEBI" id="CHEBI:18325"/>
        <dbReference type="ChEBI" id="CHEBI:58689"/>
        <dbReference type="EC" id="4.2.1.113"/>
    </reaction>
</comment>
<dbReference type="PANTHER" id="PTHR48073:SF2">
    <property type="entry name" value="O-SUCCINYLBENZOATE SYNTHASE"/>
    <property type="match status" value="1"/>
</dbReference>
<evidence type="ECO:0000256" key="2">
    <source>
        <dbReference type="ARBA" id="ARBA00022842"/>
    </source>
</evidence>
<dbReference type="InterPro" id="IPR036849">
    <property type="entry name" value="Enolase-like_C_sf"/>
</dbReference>
<protein>
    <recommendedName>
        <fullName evidence="4 5">o-succinylbenzoate synthase</fullName>
        <shortName evidence="4">OSB synthase</shortName>
        <shortName evidence="4">OSBS</shortName>
        <ecNumber evidence="4 5">4.2.1.113</ecNumber>
    </recommendedName>
    <alternativeName>
        <fullName evidence="4">4-(2'-carboxyphenyl)-4-oxybutyric acid synthase</fullName>
    </alternativeName>
    <alternativeName>
        <fullName evidence="4">o-succinylbenzoic acid synthase</fullName>
    </alternativeName>
</protein>
<dbReference type="InterPro" id="IPR029017">
    <property type="entry name" value="Enolase-like_N"/>
</dbReference>
<evidence type="ECO:0000313" key="7">
    <source>
        <dbReference type="EMBL" id="CAA9473325.1"/>
    </source>
</evidence>
<feature type="binding site" evidence="4">
    <location>
        <position position="194"/>
    </location>
    <ligand>
        <name>Mg(2+)</name>
        <dbReference type="ChEBI" id="CHEBI:18420"/>
    </ligand>
</feature>
<feature type="domain" description="Mandelate racemase/muconate lactonizing enzyme C-terminal" evidence="6">
    <location>
        <begin position="144"/>
        <end position="239"/>
    </location>
</feature>
<reference evidence="7" key="1">
    <citation type="submission" date="2020-02" db="EMBL/GenBank/DDBJ databases">
        <authorList>
            <person name="Meier V. D."/>
        </authorList>
    </citation>
    <scope>NUCLEOTIDE SEQUENCE</scope>
    <source>
        <strain evidence="7">AVDCRST_MAG25</strain>
    </source>
</reference>
<sequence>MKVTGFDVYGFRLPLTGRLVLRDATLTDREGLLLRLSGEDGLSGWGEVSPLPGFSPETLPEAAVGLRSLAASLVGRNVTGEWMGADGDLARLLDGMEILPSVRFGLELAAWNLYGASTGASLPALISPGHRPTVPVNGLLAGSPDEVLEGARRMRDAGYVAVKLKVGGRPVSEDVALVRAVAEALGGDVALRLDANRAWSLDEALGFARGIEGQEIEYLEEPLADPAGLEEFALKGGVKVALDESLVGMEPESLAEHPYAGAVVLKPSLLGGLSRTLRLAERAVGLGMRPVVSSAYETGVGTAALVALAAGIGTGEIPAGLDTYRRLAGDVIEPRLPLPAPRLRVREAVSWNGIVRDRLSPEAGPE</sequence>
<dbReference type="InterPro" id="IPR029065">
    <property type="entry name" value="Enolase_C-like"/>
</dbReference>
<dbReference type="Pfam" id="PF21508">
    <property type="entry name" value="MenC_N"/>
    <property type="match status" value="1"/>
</dbReference>
<dbReference type="PANTHER" id="PTHR48073">
    <property type="entry name" value="O-SUCCINYLBENZOATE SYNTHASE-RELATED"/>
    <property type="match status" value="1"/>
</dbReference>
<dbReference type="SUPFAM" id="SSF51604">
    <property type="entry name" value="Enolase C-terminal domain-like"/>
    <property type="match status" value="1"/>
</dbReference>
<dbReference type="UniPathway" id="UPA01057">
    <property type="reaction ID" value="UER00165"/>
</dbReference>
<keyword evidence="2 4" id="KW-0460">Magnesium</keyword>
<dbReference type="UniPathway" id="UPA00079"/>
<dbReference type="InterPro" id="IPR018110">
    <property type="entry name" value="Mandel_Rmase/mucon_lact_enz_CS"/>
</dbReference>
<dbReference type="PROSITE" id="PS00909">
    <property type="entry name" value="MR_MLE_2"/>
    <property type="match status" value="1"/>
</dbReference>
<comment type="pathway">
    <text evidence="4">Quinol/quinone metabolism; menaquinone biosynthesis.</text>
</comment>
<dbReference type="GO" id="GO:0009063">
    <property type="term" value="P:amino acid catabolic process"/>
    <property type="evidence" value="ECO:0007669"/>
    <property type="project" value="InterPro"/>
</dbReference>
<dbReference type="GO" id="GO:0000287">
    <property type="term" value="F:magnesium ion binding"/>
    <property type="evidence" value="ECO:0007669"/>
    <property type="project" value="UniProtKB-UniRule"/>
</dbReference>
<comment type="similarity">
    <text evidence="4">Belongs to the mandelate racemase/muconate lactonizing enzyme family. MenC type 1 subfamily.</text>
</comment>
<dbReference type="AlphaFoldDB" id="A0A6J4RPY7"/>
<keyword evidence="4" id="KW-0474">Menaquinone biosynthesis</keyword>
<comment type="function">
    <text evidence="4">Converts 2-succinyl-6-hydroxy-2,4-cyclohexadiene-1-carboxylate (SHCHC) to 2-succinylbenzoate (OSB).</text>
</comment>
<name>A0A6J4RPY7_9ACTN</name>
<dbReference type="SFLD" id="SFLDS00001">
    <property type="entry name" value="Enolase"/>
    <property type="match status" value="1"/>
</dbReference>
<comment type="pathway">
    <text evidence="4">Quinol/quinone metabolism; 1,4-dihydroxy-2-naphthoate biosynthesis; 1,4-dihydroxy-2-naphthoate from chorismate: step 4/7.</text>
</comment>
<evidence type="ECO:0000256" key="3">
    <source>
        <dbReference type="ARBA" id="ARBA00023239"/>
    </source>
</evidence>
<dbReference type="HAMAP" id="MF_00470">
    <property type="entry name" value="MenC_1"/>
    <property type="match status" value="1"/>
</dbReference>
<keyword evidence="1 4" id="KW-0479">Metal-binding</keyword>
<feature type="binding site" evidence="4">
    <location>
        <position position="220"/>
    </location>
    <ligand>
        <name>Mg(2+)</name>
        <dbReference type="ChEBI" id="CHEBI:18420"/>
    </ligand>
</feature>
<dbReference type="InterPro" id="IPR010196">
    <property type="entry name" value="OSB_synthase_MenC1"/>
</dbReference>
<feature type="active site" description="Proton donor" evidence="4">
    <location>
        <position position="165"/>
    </location>
</feature>
<dbReference type="InterPro" id="IPR041338">
    <property type="entry name" value="OSBS_N"/>
</dbReference>
<dbReference type="SFLD" id="SFLDG00180">
    <property type="entry name" value="muconate_cycloisomerase"/>
    <property type="match status" value="1"/>
</dbReference>
<evidence type="ECO:0000259" key="6">
    <source>
        <dbReference type="SMART" id="SM00922"/>
    </source>
</evidence>
<dbReference type="EMBL" id="CADCVI010000138">
    <property type="protein sequence ID" value="CAA9473325.1"/>
    <property type="molecule type" value="Genomic_DNA"/>
</dbReference>
<gene>
    <name evidence="4" type="primary">menC</name>
    <name evidence="7" type="ORF">AVDCRST_MAG25-2214</name>
</gene>
<dbReference type="GO" id="GO:0043748">
    <property type="term" value="F:O-succinylbenzoate synthase activity"/>
    <property type="evidence" value="ECO:0007669"/>
    <property type="project" value="UniProtKB-EC"/>
</dbReference>
<dbReference type="GO" id="GO:0009234">
    <property type="term" value="P:menaquinone biosynthetic process"/>
    <property type="evidence" value="ECO:0007669"/>
    <property type="project" value="UniProtKB-UniRule"/>
</dbReference>
<dbReference type="SMART" id="SM00922">
    <property type="entry name" value="MR_MLE"/>
    <property type="match status" value="1"/>
</dbReference>
<feature type="binding site" evidence="4">
    <location>
        <position position="243"/>
    </location>
    <ligand>
        <name>Mg(2+)</name>
        <dbReference type="ChEBI" id="CHEBI:18420"/>
    </ligand>
</feature>
<feature type="active site" description="Proton acceptor" evidence="4">
    <location>
        <position position="266"/>
    </location>
</feature>
<dbReference type="EC" id="4.2.1.113" evidence="4 5"/>
<dbReference type="SUPFAM" id="SSF54826">
    <property type="entry name" value="Enolase N-terminal domain-like"/>
    <property type="match status" value="1"/>
</dbReference>
<dbReference type="InterPro" id="IPR013342">
    <property type="entry name" value="Mandelate_racemase_C"/>
</dbReference>
<dbReference type="SFLD" id="SFLDF00009">
    <property type="entry name" value="o-succinylbenzoate_synthase"/>
    <property type="match status" value="1"/>
</dbReference>
<evidence type="ECO:0000256" key="4">
    <source>
        <dbReference type="HAMAP-Rule" id="MF_00470"/>
    </source>
</evidence>
<dbReference type="Gene3D" id="3.30.390.10">
    <property type="entry name" value="Enolase-like, N-terminal domain"/>
    <property type="match status" value="1"/>
</dbReference>
<dbReference type="CDD" id="cd03320">
    <property type="entry name" value="OSBS"/>
    <property type="match status" value="1"/>
</dbReference>
<dbReference type="Pfam" id="PF13378">
    <property type="entry name" value="MR_MLE_C"/>
    <property type="match status" value="1"/>
</dbReference>
<evidence type="ECO:0000256" key="5">
    <source>
        <dbReference type="NCBIfam" id="TIGR01927"/>
    </source>
</evidence>
<evidence type="ECO:0000256" key="1">
    <source>
        <dbReference type="ARBA" id="ARBA00022723"/>
    </source>
</evidence>